<dbReference type="AlphaFoldDB" id="A0A1X0QFT1"/>
<keyword evidence="2" id="KW-0812">Transmembrane</keyword>
<dbReference type="VEuPathDB" id="MicrosporidiaDB:A0H76_2094"/>
<evidence type="ECO:0000313" key="3">
    <source>
        <dbReference type="EMBL" id="ORD98668.1"/>
    </source>
</evidence>
<protein>
    <submittedName>
        <fullName evidence="3">Uncharacterized protein</fullName>
    </submittedName>
</protein>
<dbReference type="VEuPathDB" id="MicrosporidiaDB:HERIO_1758"/>
<accession>A0A1X0QFT1</accession>
<sequence>MILLLEDLVFISSTQLEAGEEIFRLESDENLTPNQFYENSLGRNMEEINNNNETEDGYMPMNASTIITYENERSMISIDRPTISISENNYIESDDSNETTIVVSYKLNKSSVNEGSEHIYESFDHSEESIYDEITDDNSKNKSNSENKTDKHQKKQTKELNRTKNIICFFIGLFIGISLCTIYNVITYFYPIII</sequence>
<dbReference type="EMBL" id="LTAI01000519">
    <property type="protein sequence ID" value="ORD98668.1"/>
    <property type="molecule type" value="Genomic_DNA"/>
</dbReference>
<feature type="transmembrane region" description="Helical" evidence="2">
    <location>
        <begin position="166"/>
        <end position="190"/>
    </location>
</feature>
<gene>
    <name evidence="3" type="ORF">A0H76_2094</name>
</gene>
<proteinExistence type="predicted"/>
<evidence type="ECO:0000313" key="4">
    <source>
        <dbReference type="Proteomes" id="UP000192501"/>
    </source>
</evidence>
<evidence type="ECO:0000256" key="1">
    <source>
        <dbReference type="SAM" id="MobiDB-lite"/>
    </source>
</evidence>
<feature type="compositionally biased region" description="Basic and acidic residues" evidence="1">
    <location>
        <begin position="137"/>
        <end position="156"/>
    </location>
</feature>
<reference evidence="3 4" key="1">
    <citation type="journal article" date="2017" name="Environ. Microbiol.">
        <title>Decay of the glycolytic pathway and adaptation to intranuclear parasitism within Enterocytozoonidae microsporidia.</title>
        <authorList>
            <person name="Wiredu Boakye D."/>
            <person name="Jaroenlak P."/>
            <person name="Prachumwat A."/>
            <person name="Williams T.A."/>
            <person name="Bateman K.S."/>
            <person name="Itsathitphaisarn O."/>
            <person name="Sritunyalucksana K."/>
            <person name="Paszkiewicz K.H."/>
            <person name="Moore K.A."/>
            <person name="Stentiford G.D."/>
            <person name="Williams B.A."/>
        </authorList>
    </citation>
    <scope>NUCLEOTIDE SEQUENCE [LARGE SCALE GENOMIC DNA]</scope>
    <source>
        <strain evidence="4">canceri</strain>
    </source>
</reference>
<keyword evidence="2" id="KW-0472">Membrane</keyword>
<dbReference type="Proteomes" id="UP000192501">
    <property type="component" value="Unassembled WGS sequence"/>
</dbReference>
<keyword evidence="2" id="KW-1133">Transmembrane helix</keyword>
<organism evidence="3 4">
    <name type="scientific">Hepatospora eriocheir</name>
    <dbReference type="NCBI Taxonomy" id="1081669"/>
    <lineage>
        <taxon>Eukaryota</taxon>
        <taxon>Fungi</taxon>
        <taxon>Fungi incertae sedis</taxon>
        <taxon>Microsporidia</taxon>
        <taxon>Hepatosporidae</taxon>
        <taxon>Hepatospora</taxon>
    </lineage>
</organism>
<evidence type="ECO:0000256" key="2">
    <source>
        <dbReference type="SAM" id="Phobius"/>
    </source>
</evidence>
<name>A0A1X0QFT1_9MICR</name>
<feature type="region of interest" description="Disordered" evidence="1">
    <location>
        <begin position="135"/>
        <end position="156"/>
    </location>
</feature>
<comment type="caution">
    <text evidence="3">The sequence shown here is derived from an EMBL/GenBank/DDBJ whole genome shotgun (WGS) entry which is preliminary data.</text>
</comment>